<evidence type="ECO:0000313" key="1">
    <source>
        <dbReference type="EMBL" id="RXG20259.1"/>
    </source>
</evidence>
<name>A0A4Q0P412_9FLAO</name>
<dbReference type="AlphaFoldDB" id="A0A4Q0P412"/>
<organism evidence="1 2">
    <name type="scientific">Leeuwenhoekiella aequorea</name>
    <dbReference type="NCBI Taxonomy" id="283736"/>
    <lineage>
        <taxon>Bacteria</taxon>
        <taxon>Pseudomonadati</taxon>
        <taxon>Bacteroidota</taxon>
        <taxon>Flavobacteriia</taxon>
        <taxon>Flavobacteriales</taxon>
        <taxon>Flavobacteriaceae</taxon>
        <taxon>Leeuwenhoekiella</taxon>
    </lineage>
</organism>
<keyword evidence="2" id="KW-1185">Reference proteome</keyword>
<accession>A0A4Q0P412</accession>
<dbReference type="OrthoDB" id="9848005at2"/>
<protein>
    <submittedName>
        <fullName evidence="1">Uncharacterized protein</fullName>
    </submittedName>
</protein>
<comment type="caution">
    <text evidence="1">The sequence shown here is derived from an EMBL/GenBank/DDBJ whole genome shotgun (WGS) entry which is preliminary data.</text>
</comment>
<dbReference type="EMBL" id="QOVM01000011">
    <property type="protein sequence ID" value="RXG20259.1"/>
    <property type="molecule type" value="Genomic_DNA"/>
</dbReference>
<dbReference type="RefSeq" id="WP_128758868.1">
    <property type="nucleotide sequence ID" value="NZ_QOVM01000011.1"/>
</dbReference>
<proteinExistence type="predicted"/>
<sequence length="81" mass="9315">MKIKELMNIVFKDYASKKIEENSLISRTSIIPMAFSHPSKTNDSFLQTHLTMQHPKSNGIVFCFHRLEPAIAMHSAKVVWL</sequence>
<dbReference type="Proteomes" id="UP000289238">
    <property type="component" value="Unassembled WGS sequence"/>
</dbReference>
<reference evidence="1 2" key="1">
    <citation type="submission" date="2018-07" db="EMBL/GenBank/DDBJ databases">
        <title>Leeuwenhoekiella genomics.</title>
        <authorList>
            <person name="Tahon G."/>
            <person name="Willems A."/>
        </authorList>
    </citation>
    <scope>NUCLEOTIDE SEQUENCE [LARGE SCALE GENOMIC DNA]</scope>
    <source>
        <strain evidence="1 2">LMG 22550</strain>
    </source>
</reference>
<gene>
    <name evidence="1" type="ORF">DSM00_3139</name>
</gene>
<evidence type="ECO:0000313" key="2">
    <source>
        <dbReference type="Proteomes" id="UP000289238"/>
    </source>
</evidence>